<dbReference type="FunFam" id="1.10.10.10:FF:000001">
    <property type="entry name" value="LysR family transcriptional regulator"/>
    <property type="match status" value="1"/>
</dbReference>
<proteinExistence type="inferred from homology"/>
<feature type="domain" description="HTH lysR-type" evidence="5">
    <location>
        <begin position="5"/>
        <end position="63"/>
    </location>
</feature>
<evidence type="ECO:0000256" key="1">
    <source>
        <dbReference type="ARBA" id="ARBA00009437"/>
    </source>
</evidence>
<dbReference type="PRINTS" id="PR00039">
    <property type="entry name" value="HTHLYSR"/>
</dbReference>
<evidence type="ECO:0000256" key="3">
    <source>
        <dbReference type="ARBA" id="ARBA00023125"/>
    </source>
</evidence>
<sequence length="311" mass="33661">MQPHPTLDQLQVFLAVAEQGSFSGAARKLHRTQSVVSYTISNLEEQLGVELFTRTAARRPQLTDAGTSVLEDARRMLSNLDVLRARVRAMSEGLEAELCVALSGIVPSEIVVTVLQAFRSRYPTVSLNVTVGTLGVVVDALMSGKAALGFGGALSTPNDRLAFDRIGHTAMVPVAAPDHPLAQPARALTLEDVRDQTQIIVSDASGLTKGRDFNVFSLKTWRVSDHVTKLLFIRGGLGWGGLPASLVREDLERGRLRVLPFAAFDQREFALYAIHNSAQPPGPAARWLIDAFRAGFAGSAHQNSERMPSVK</sequence>
<dbReference type="SUPFAM" id="SSF46785">
    <property type="entry name" value="Winged helix' DNA-binding domain"/>
    <property type="match status" value="1"/>
</dbReference>
<gene>
    <name evidence="6" type="ORF">GJ699_26240</name>
</gene>
<organism evidence="6 7">
    <name type="scientific">Duganella guangzhouensis</name>
    <dbReference type="NCBI Taxonomy" id="2666084"/>
    <lineage>
        <taxon>Bacteria</taxon>
        <taxon>Pseudomonadati</taxon>
        <taxon>Pseudomonadota</taxon>
        <taxon>Betaproteobacteria</taxon>
        <taxon>Burkholderiales</taxon>
        <taxon>Oxalobacteraceae</taxon>
        <taxon>Telluria group</taxon>
        <taxon>Duganella</taxon>
    </lineage>
</organism>
<dbReference type="EMBL" id="WKJK01000017">
    <property type="protein sequence ID" value="MRW93495.1"/>
    <property type="molecule type" value="Genomic_DNA"/>
</dbReference>
<dbReference type="PANTHER" id="PTHR30126">
    <property type="entry name" value="HTH-TYPE TRANSCRIPTIONAL REGULATOR"/>
    <property type="match status" value="1"/>
</dbReference>
<evidence type="ECO:0000256" key="2">
    <source>
        <dbReference type="ARBA" id="ARBA00023015"/>
    </source>
</evidence>
<dbReference type="RefSeq" id="WP_154381956.1">
    <property type="nucleotide sequence ID" value="NZ_WKJK01000017.1"/>
</dbReference>
<dbReference type="Proteomes" id="UP000433309">
    <property type="component" value="Unassembled WGS sequence"/>
</dbReference>
<dbReference type="PROSITE" id="PS50931">
    <property type="entry name" value="HTH_LYSR"/>
    <property type="match status" value="1"/>
</dbReference>
<protein>
    <submittedName>
        <fullName evidence="6">LysR family transcriptional regulator</fullName>
    </submittedName>
</protein>
<evidence type="ECO:0000313" key="6">
    <source>
        <dbReference type="EMBL" id="MRW93495.1"/>
    </source>
</evidence>
<keyword evidence="4" id="KW-0804">Transcription</keyword>
<dbReference type="Gene3D" id="1.10.10.10">
    <property type="entry name" value="Winged helix-like DNA-binding domain superfamily/Winged helix DNA-binding domain"/>
    <property type="match status" value="1"/>
</dbReference>
<dbReference type="InterPro" id="IPR000847">
    <property type="entry name" value="LysR_HTH_N"/>
</dbReference>
<dbReference type="AlphaFoldDB" id="A0A6I2L5E5"/>
<keyword evidence="3" id="KW-0238">DNA-binding</keyword>
<dbReference type="GO" id="GO:0000976">
    <property type="term" value="F:transcription cis-regulatory region binding"/>
    <property type="evidence" value="ECO:0007669"/>
    <property type="project" value="TreeGrafter"/>
</dbReference>
<evidence type="ECO:0000313" key="7">
    <source>
        <dbReference type="Proteomes" id="UP000433309"/>
    </source>
</evidence>
<dbReference type="InterPro" id="IPR005119">
    <property type="entry name" value="LysR_subst-bd"/>
</dbReference>
<comment type="similarity">
    <text evidence="1">Belongs to the LysR transcriptional regulatory family.</text>
</comment>
<comment type="caution">
    <text evidence="6">The sequence shown here is derived from an EMBL/GenBank/DDBJ whole genome shotgun (WGS) entry which is preliminary data.</text>
</comment>
<keyword evidence="2" id="KW-0805">Transcription regulation</keyword>
<accession>A0A6I2L5E5</accession>
<dbReference type="Gene3D" id="3.40.190.290">
    <property type="match status" value="1"/>
</dbReference>
<dbReference type="InterPro" id="IPR036388">
    <property type="entry name" value="WH-like_DNA-bd_sf"/>
</dbReference>
<dbReference type="InterPro" id="IPR036390">
    <property type="entry name" value="WH_DNA-bd_sf"/>
</dbReference>
<name>A0A6I2L5E5_9BURK</name>
<keyword evidence="7" id="KW-1185">Reference proteome</keyword>
<dbReference type="Pfam" id="PF00126">
    <property type="entry name" value="HTH_1"/>
    <property type="match status" value="1"/>
</dbReference>
<reference evidence="6 7" key="1">
    <citation type="submission" date="2019-11" db="EMBL/GenBank/DDBJ databases">
        <title>Novel species isolated from a subtropical stream in China.</title>
        <authorList>
            <person name="Lu H."/>
        </authorList>
    </citation>
    <scope>NUCLEOTIDE SEQUENCE [LARGE SCALE GENOMIC DNA]</scope>
    <source>
        <strain evidence="6 7">FT80W</strain>
    </source>
</reference>
<dbReference type="Pfam" id="PF03466">
    <property type="entry name" value="LysR_substrate"/>
    <property type="match status" value="1"/>
</dbReference>
<dbReference type="PANTHER" id="PTHR30126:SF91">
    <property type="entry name" value="LYSR FAMILY TRANSCRIPTIONAL REGULATOR"/>
    <property type="match status" value="1"/>
</dbReference>
<evidence type="ECO:0000256" key="4">
    <source>
        <dbReference type="ARBA" id="ARBA00023163"/>
    </source>
</evidence>
<dbReference type="SUPFAM" id="SSF53850">
    <property type="entry name" value="Periplasmic binding protein-like II"/>
    <property type="match status" value="1"/>
</dbReference>
<evidence type="ECO:0000259" key="5">
    <source>
        <dbReference type="PROSITE" id="PS50931"/>
    </source>
</evidence>
<dbReference type="GO" id="GO:0003700">
    <property type="term" value="F:DNA-binding transcription factor activity"/>
    <property type="evidence" value="ECO:0007669"/>
    <property type="project" value="InterPro"/>
</dbReference>